<dbReference type="PANTHER" id="PTHR10966">
    <property type="entry name" value="TRANSCRIPTION INITIATION FACTOR IIA SUBUNIT 2"/>
    <property type="match status" value="1"/>
</dbReference>
<keyword evidence="12" id="KW-1185">Reference proteome</keyword>
<evidence type="ECO:0000256" key="4">
    <source>
        <dbReference type="ARBA" id="ARBA00023015"/>
    </source>
</evidence>
<dbReference type="InterPro" id="IPR003194">
    <property type="entry name" value="TFIIA_gsu"/>
</dbReference>
<dbReference type="AlphaFoldDB" id="A0A2T6ZXP4"/>
<protein>
    <recommendedName>
        <fullName evidence="3">Transcription initiation factor IIA subunit 2</fullName>
    </recommendedName>
    <alternativeName>
        <fullName evidence="9">General transcription factor IIA subunit 2</fullName>
    </alternativeName>
    <alternativeName>
        <fullName evidence="8">Transcription initiation factor IIA small chain</fullName>
    </alternativeName>
</protein>
<dbReference type="EMBL" id="NESQ01000069">
    <property type="protein sequence ID" value="PUU80263.1"/>
    <property type="molecule type" value="Genomic_DNA"/>
</dbReference>
<comment type="function">
    <text evidence="7">TFIIA is a component of the transcription machinery of RNA polymerase II and plays an important role in transcriptional activation. TFIIA in a complex with TBP mediates transcriptional activity.</text>
</comment>
<dbReference type="SUPFAM" id="SSF47396">
    <property type="entry name" value="Transcription factor IIA (TFIIA), alpha-helical domain"/>
    <property type="match status" value="1"/>
</dbReference>
<evidence type="ECO:0000256" key="1">
    <source>
        <dbReference type="ARBA" id="ARBA00004123"/>
    </source>
</evidence>
<evidence type="ECO:0000256" key="8">
    <source>
        <dbReference type="ARBA" id="ARBA00029848"/>
    </source>
</evidence>
<dbReference type="Gene3D" id="1.10.287.190">
    <property type="entry name" value="Transcription factor IIA gamma subunit, alpha-helical domain"/>
    <property type="match status" value="1"/>
</dbReference>
<gene>
    <name evidence="11" type="ORF">B9Z19DRAFT_1123886</name>
</gene>
<evidence type="ECO:0000256" key="6">
    <source>
        <dbReference type="ARBA" id="ARBA00023242"/>
    </source>
</evidence>
<dbReference type="Pfam" id="PF02268">
    <property type="entry name" value="TFIIA_gamma_N"/>
    <property type="match status" value="1"/>
</dbReference>
<evidence type="ECO:0000256" key="7">
    <source>
        <dbReference type="ARBA" id="ARBA00024733"/>
    </source>
</evidence>
<evidence type="ECO:0000256" key="3">
    <source>
        <dbReference type="ARBA" id="ARBA00019928"/>
    </source>
</evidence>
<dbReference type="Proteomes" id="UP000244722">
    <property type="component" value="Unassembled WGS sequence"/>
</dbReference>
<evidence type="ECO:0000313" key="11">
    <source>
        <dbReference type="EMBL" id="PUU80263.1"/>
    </source>
</evidence>
<comment type="caution">
    <text evidence="11">The sequence shown here is derived from an EMBL/GenBank/DDBJ whole genome shotgun (WGS) entry which is preliminary data.</text>
</comment>
<dbReference type="SUPFAM" id="SSF50784">
    <property type="entry name" value="Transcription factor IIA (TFIIA), beta-barrel domain"/>
    <property type="match status" value="1"/>
</dbReference>
<evidence type="ECO:0000259" key="10">
    <source>
        <dbReference type="Pfam" id="PF02268"/>
    </source>
</evidence>
<dbReference type="InterPro" id="IPR009088">
    <property type="entry name" value="TFIIA_b-brl"/>
</dbReference>
<name>A0A2T6ZXP4_TUBBO</name>
<keyword evidence="6" id="KW-0539">Nucleus</keyword>
<dbReference type="GO" id="GO:0006367">
    <property type="term" value="P:transcription initiation at RNA polymerase II promoter"/>
    <property type="evidence" value="ECO:0007669"/>
    <property type="project" value="InterPro"/>
</dbReference>
<comment type="similarity">
    <text evidence="2">Belongs to the TFIIA subunit 2 family.</text>
</comment>
<comment type="subcellular location">
    <subcellularLocation>
        <location evidence="1">Nucleus</location>
    </subcellularLocation>
</comment>
<feature type="domain" description="Transcription initiation factor IIA gamma subunit N-terminal" evidence="10">
    <location>
        <begin position="12"/>
        <end position="56"/>
    </location>
</feature>
<keyword evidence="4" id="KW-0805">Transcription regulation</keyword>
<evidence type="ECO:0000256" key="2">
    <source>
        <dbReference type="ARBA" id="ARBA00007675"/>
    </source>
</evidence>
<organism evidence="11 12">
    <name type="scientific">Tuber borchii</name>
    <name type="common">White truffle</name>
    <dbReference type="NCBI Taxonomy" id="42251"/>
    <lineage>
        <taxon>Eukaryota</taxon>
        <taxon>Fungi</taxon>
        <taxon>Dikarya</taxon>
        <taxon>Ascomycota</taxon>
        <taxon>Pezizomycotina</taxon>
        <taxon>Pezizomycetes</taxon>
        <taxon>Pezizales</taxon>
        <taxon>Tuberaceae</taxon>
        <taxon>Tuber</taxon>
    </lineage>
</organism>
<reference evidence="11 12" key="1">
    <citation type="submission" date="2017-04" db="EMBL/GenBank/DDBJ databases">
        <title>Draft genome sequence of Tuber borchii Vittad., a whitish edible truffle.</title>
        <authorList>
            <consortium name="DOE Joint Genome Institute"/>
            <person name="Murat C."/>
            <person name="Kuo A."/>
            <person name="Barry K.W."/>
            <person name="Clum A."/>
            <person name="Dockter R.B."/>
            <person name="Fauchery L."/>
            <person name="Iotti M."/>
            <person name="Kohler A."/>
            <person name="Labutti K."/>
            <person name="Lindquist E.A."/>
            <person name="Lipzen A."/>
            <person name="Ohm R.A."/>
            <person name="Wang M."/>
            <person name="Grigoriev I.V."/>
            <person name="Zambonelli A."/>
            <person name="Martin F.M."/>
        </authorList>
    </citation>
    <scope>NUCLEOTIDE SEQUENCE [LARGE SCALE GENOMIC DNA]</scope>
    <source>
        <strain evidence="11 12">Tbo3840</strain>
    </source>
</reference>
<evidence type="ECO:0000256" key="9">
    <source>
        <dbReference type="ARBA" id="ARBA00032215"/>
    </source>
</evidence>
<dbReference type="InterPro" id="IPR015872">
    <property type="entry name" value="TFIIA_gsu_N"/>
</dbReference>
<evidence type="ECO:0000256" key="5">
    <source>
        <dbReference type="ARBA" id="ARBA00023163"/>
    </source>
</evidence>
<proteinExistence type="inferred from homology"/>
<dbReference type="STRING" id="42251.A0A2T6ZXP4"/>
<sequence length="141" mass="16141">MKYMKDGNPVVWDIYRRTSVCMALIDALDELVEAGKISHSLARRIIYNYDVSVQDNIGKCGVEIGMKAKIIDYRFVESVWWFNLKDIAISKGPLQRRAAGTEMVRFEGPLRVIAVGYDATAKTVKTRILGHNMFEPEDRQR</sequence>
<accession>A0A2T6ZXP4</accession>
<evidence type="ECO:0000313" key="12">
    <source>
        <dbReference type="Proteomes" id="UP000244722"/>
    </source>
</evidence>
<dbReference type="GO" id="GO:0005672">
    <property type="term" value="C:transcription factor TFIIA complex"/>
    <property type="evidence" value="ECO:0007669"/>
    <property type="project" value="InterPro"/>
</dbReference>
<dbReference type="InterPro" id="IPR009083">
    <property type="entry name" value="TFIIA_a-hlx"/>
</dbReference>
<dbReference type="OrthoDB" id="586585at2759"/>
<keyword evidence="5" id="KW-0804">Transcription</keyword>